<reference evidence="9" key="1">
    <citation type="journal article" date="2021" name="PeerJ">
        <title>Extensive microbial diversity within the chicken gut microbiome revealed by metagenomics and culture.</title>
        <authorList>
            <person name="Gilroy R."/>
            <person name="Ravi A."/>
            <person name="Getino M."/>
            <person name="Pursley I."/>
            <person name="Horton D.L."/>
            <person name="Alikhan N.F."/>
            <person name="Baker D."/>
            <person name="Gharbi K."/>
            <person name="Hall N."/>
            <person name="Watson M."/>
            <person name="Adriaenssens E.M."/>
            <person name="Foster-Nyarko E."/>
            <person name="Jarju S."/>
            <person name="Secka A."/>
            <person name="Antonio M."/>
            <person name="Oren A."/>
            <person name="Chaudhuri R.R."/>
            <person name="La Ragione R."/>
            <person name="Hildebrand F."/>
            <person name="Pallen M.J."/>
        </authorList>
    </citation>
    <scope>NUCLEOTIDE SEQUENCE</scope>
    <source>
        <strain evidence="9">CHK180-15479</strain>
    </source>
</reference>
<reference evidence="9" key="2">
    <citation type="submission" date="2021-04" db="EMBL/GenBank/DDBJ databases">
        <authorList>
            <person name="Gilroy R."/>
        </authorList>
    </citation>
    <scope>NUCLEOTIDE SEQUENCE</scope>
    <source>
        <strain evidence="9">CHK180-15479</strain>
    </source>
</reference>
<organism evidence="9 10">
    <name type="scientific">Candidatus Enterocloster excrementipullorum</name>
    <dbReference type="NCBI Taxonomy" id="2838559"/>
    <lineage>
        <taxon>Bacteria</taxon>
        <taxon>Bacillati</taxon>
        <taxon>Bacillota</taxon>
        <taxon>Clostridia</taxon>
        <taxon>Lachnospirales</taxon>
        <taxon>Lachnospiraceae</taxon>
        <taxon>Enterocloster</taxon>
    </lineage>
</organism>
<comment type="caution">
    <text evidence="9">The sequence shown here is derived from an EMBL/GenBank/DDBJ whole genome shotgun (WGS) entry which is preliminary data.</text>
</comment>
<dbReference type="Pfam" id="PF00482">
    <property type="entry name" value="T2SSF"/>
    <property type="match status" value="1"/>
</dbReference>
<evidence type="ECO:0000256" key="7">
    <source>
        <dbReference type="SAM" id="Phobius"/>
    </source>
</evidence>
<feature type="region of interest" description="Disordered" evidence="6">
    <location>
        <begin position="1"/>
        <end position="23"/>
    </location>
</feature>
<keyword evidence="2" id="KW-1003">Cell membrane</keyword>
<feature type="transmembrane region" description="Helical" evidence="7">
    <location>
        <begin position="239"/>
        <end position="259"/>
    </location>
</feature>
<dbReference type="EMBL" id="DWWT01000028">
    <property type="protein sequence ID" value="HJC05792.1"/>
    <property type="molecule type" value="Genomic_DNA"/>
</dbReference>
<evidence type="ECO:0000256" key="4">
    <source>
        <dbReference type="ARBA" id="ARBA00022989"/>
    </source>
</evidence>
<evidence type="ECO:0000256" key="6">
    <source>
        <dbReference type="SAM" id="MobiDB-lite"/>
    </source>
</evidence>
<dbReference type="AlphaFoldDB" id="A0A9D2N0Q3"/>
<evidence type="ECO:0000259" key="8">
    <source>
        <dbReference type="Pfam" id="PF00482"/>
    </source>
</evidence>
<dbReference type="PANTHER" id="PTHR35007">
    <property type="entry name" value="INTEGRAL MEMBRANE PROTEIN-RELATED"/>
    <property type="match status" value="1"/>
</dbReference>
<feature type="domain" description="Type II secretion system protein GspF" evidence="8">
    <location>
        <begin position="97"/>
        <end position="217"/>
    </location>
</feature>
<evidence type="ECO:0000256" key="2">
    <source>
        <dbReference type="ARBA" id="ARBA00022475"/>
    </source>
</evidence>
<dbReference type="GO" id="GO:0005886">
    <property type="term" value="C:plasma membrane"/>
    <property type="evidence" value="ECO:0007669"/>
    <property type="project" value="UniProtKB-SubCell"/>
</dbReference>
<dbReference type="InterPro" id="IPR018076">
    <property type="entry name" value="T2SS_GspF_dom"/>
</dbReference>
<feature type="transmembrane region" description="Helical" evidence="7">
    <location>
        <begin position="213"/>
        <end position="233"/>
    </location>
</feature>
<keyword evidence="3 7" id="KW-0812">Transmembrane</keyword>
<comment type="subcellular location">
    <subcellularLocation>
        <location evidence="1">Cell membrane</location>
        <topology evidence="1">Multi-pass membrane protein</topology>
    </subcellularLocation>
</comment>
<sequence length="268" mass="29633">MQGILRGGGKKAADKNARSNAPPADYRSYRLSLREWMVYGGEGIALCALAAYVFYRSPAAFAVMAPLGMLYPLYKRRDLQKARLWQLNLQFKEGILVLSSFLSAGYSLENGLSLSVKELENLYGSSSMIADEFSRIASGARMNQPVEGLFLDFGRRSGSQEADSFAQVLAAARRSGGELVEIIGHTAGIIRDKMQVQEEIHTMTASRVFEQKIMNAVPFGIVLYIDFTSPGFFRQMYGLWSGRVIMTLCLLLYGAAVALSRRILAIEV</sequence>
<evidence type="ECO:0000256" key="5">
    <source>
        <dbReference type="ARBA" id="ARBA00023136"/>
    </source>
</evidence>
<evidence type="ECO:0000313" key="9">
    <source>
        <dbReference type="EMBL" id="HJC05792.1"/>
    </source>
</evidence>
<keyword evidence="5 7" id="KW-0472">Membrane</keyword>
<dbReference type="Proteomes" id="UP000823910">
    <property type="component" value="Unassembled WGS sequence"/>
</dbReference>
<feature type="transmembrane region" description="Helical" evidence="7">
    <location>
        <begin position="59"/>
        <end position="74"/>
    </location>
</feature>
<evidence type="ECO:0000256" key="1">
    <source>
        <dbReference type="ARBA" id="ARBA00004651"/>
    </source>
</evidence>
<keyword evidence="4 7" id="KW-1133">Transmembrane helix</keyword>
<evidence type="ECO:0000313" key="10">
    <source>
        <dbReference type="Proteomes" id="UP000823910"/>
    </source>
</evidence>
<gene>
    <name evidence="9" type="ORF">H9704_06510</name>
</gene>
<evidence type="ECO:0000256" key="3">
    <source>
        <dbReference type="ARBA" id="ARBA00022692"/>
    </source>
</evidence>
<proteinExistence type="predicted"/>
<name>A0A9D2N0Q3_9FIRM</name>
<protein>
    <submittedName>
        <fullName evidence="9">Type II secretion system F family protein</fullName>
    </submittedName>
</protein>
<dbReference type="PANTHER" id="PTHR35007:SF1">
    <property type="entry name" value="PILUS ASSEMBLY PROTEIN"/>
    <property type="match status" value="1"/>
</dbReference>
<accession>A0A9D2N0Q3</accession>